<organism evidence="2 3">
    <name type="scientific">Puccinia sorghi</name>
    <dbReference type="NCBI Taxonomy" id="27349"/>
    <lineage>
        <taxon>Eukaryota</taxon>
        <taxon>Fungi</taxon>
        <taxon>Dikarya</taxon>
        <taxon>Basidiomycota</taxon>
        <taxon>Pucciniomycotina</taxon>
        <taxon>Pucciniomycetes</taxon>
        <taxon>Pucciniales</taxon>
        <taxon>Pucciniaceae</taxon>
        <taxon>Puccinia</taxon>
    </lineage>
</organism>
<protein>
    <recommendedName>
        <fullName evidence="4">DDE Tnp4 domain-containing protein</fullName>
    </recommendedName>
</protein>
<evidence type="ECO:0000313" key="2">
    <source>
        <dbReference type="EMBL" id="KNZ62042.1"/>
    </source>
</evidence>
<feature type="chain" id="PRO_5005568662" description="DDE Tnp4 domain-containing protein" evidence="1">
    <location>
        <begin position="23"/>
        <end position="102"/>
    </location>
</feature>
<dbReference type="VEuPathDB" id="FungiDB:VP01_13208g1"/>
<sequence>MGTSGNGFAIGMLACFFKISEGTVILHCSHFVQATMAHERLVISFHATAYTQDEIASSIAETTGFKKFVGFIDGTLIPLDKKPSVNSQDYYLRKGYYGIATL</sequence>
<comment type="caution">
    <text evidence="2">The sequence shown here is derived from an EMBL/GenBank/DDBJ whole genome shotgun (WGS) entry which is preliminary data.</text>
</comment>
<evidence type="ECO:0000256" key="1">
    <source>
        <dbReference type="SAM" id="SignalP"/>
    </source>
</evidence>
<evidence type="ECO:0000313" key="3">
    <source>
        <dbReference type="Proteomes" id="UP000037035"/>
    </source>
</evidence>
<accession>A0A0L6VN87</accession>
<name>A0A0L6VN87_9BASI</name>
<dbReference type="OrthoDB" id="2445244at2759"/>
<keyword evidence="1" id="KW-0732">Signal</keyword>
<feature type="signal peptide" evidence="1">
    <location>
        <begin position="1"/>
        <end position="22"/>
    </location>
</feature>
<proteinExistence type="predicted"/>
<keyword evidence="3" id="KW-1185">Reference proteome</keyword>
<gene>
    <name evidence="2" type="ORF">VP01_13208g1</name>
</gene>
<dbReference type="EMBL" id="LAVV01003564">
    <property type="protein sequence ID" value="KNZ62042.1"/>
    <property type="molecule type" value="Genomic_DNA"/>
</dbReference>
<dbReference type="AlphaFoldDB" id="A0A0L6VN87"/>
<dbReference type="Proteomes" id="UP000037035">
    <property type="component" value="Unassembled WGS sequence"/>
</dbReference>
<reference evidence="2 3" key="1">
    <citation type="submission" date="2015-08" db="EMBL/GenBank/DDBJ databases">
        <title>Next Generation Sequencing and Analysis of the Genome of Puccinia sorghi L Schw, the Causal Agent of Maize Common Rust.</title>
        <authorList>
            <person name="Rochi L."/>
            <person name="Burguener G."/>
            <person name="Darino M."/>
            <person name="Turjanski A."/>
            <person name="Kreff E."/>
            <person name="Dieguez M.J."/>
            <person name="Sacco F."/>
        </authorList>
    </citation>
    <scope>NUCLEOTIDE SEQUENCE [LARGE SCALE GENOMIC DNA]</scope>
    <source>
        <strain evidence="2 3">RO10H11247</strain>
    </source>
</reference>
<evidence type="ECO:0008006" key="4">
    <source>
        <dbReference type="Google" id="ProtNLM"/>
    </source>
</evidence>